<evidence type="ECO:0000313" key="9">
    <source>
        <dbReference type="EMBL" id="CBZ54605.1"/>
    </source>
</evidence>
<comment type="cofactor">
    <cofactor evidence="6">
        <name>[2Fe-2S] cluster</name>
        <dbReference type="ChEBI" id="CHEBI:190135"/>
    </cofactor>
</comment>
<dbReference type="EMBL" id="LN714485">
    <property type="protein sequence ID" value="CEL69319.1"/>
    <property type="molecule type" value="Genomic_DNA"/>
</dbReference>
<dbReference type="GO" id="GO:0051537">
    <property type="term" value="F:2 iron, 2 sulfur cluster binding"/>
    <property type="evidence" value="ECO:0007669"/>
    <property type="project" value="UniProtKB-KW"/>
</dbReference>
<reference evidence="9" key="2">
    <citation type="submission" date="2011-03" db="EMBL/GenBank/DDBJ databases">
        <title>Comparative genomics and transcriptomics of Neospora caninum and Toxoplasma gondii.</title>
        <authorList>
            <person name="Reid A.J."/>
            <person name="Sohal A."/>
            <person name="Harris D."/>
            <person name="Quail M."/>
            <person name="Sanders M."/>
            <person name="Berriman M."/>
            <person name="Wastling J.M."/>
            <person name="Pain A."/>
        </authorList>
    </citation>
    <scope>NUCLEOTIDE SEQUENCE</scope>
    <source>
        <strain evidence="9">Liverpool</strain>
    </source>
</reference>
<keyword evidence="2" id="KW-0001">2Fe-2S</keyword>
<gene>
    <name evidence="10" type="ORF">BN1204_050330</name>
    <name evidence="9" type="ORF">NCLIV_050330</name>
</gene>
<protein>
    <submittedName>
        <fullName evidence="10">2Fe-2S iron-sulfur cluster binding domain containing protein, putative</fullName>
    </submittedName>
    <submittedName>
        <fullName evidence="9">Putative 2Fe-2S iron-sulfur cluster binding domain containing protein</fullName>
    </submittedName>
</protein>
<evidence type="ECO:0000259" key="8">
    <source>
        <dbReference type="PROSITE" id="PS51085"/>
    </source>
</evidence>
<evidence type="ECO:0000256" key="5">
    <source>
        <dbReference type="ARBA" id="ARBA00023014"/>
    </source>
</evidence>
<feature type="compositionally biased region" description="Basic and acidic residues" evidence="7">
    <location>
        <begin position="193"/>
        <end position="208"/>
    </location>
</feature>
<dbReference type="GO" id="GO:0009055">
    <property type="term" value="F:electron transfer activity"/>
    <property type="evidence" value="ECO:0007669"/>
    <property type="project" value="TreeGrafter"/>
</dbReference>
<dbReference type="Proteomes" id="UP000007494">
    <property type="component" value="Chromosome X"/>
</dbReference>
<dbReference type="RefSeq" id="XP_003884635.1">
    <property type="nucleotide sequence ID" value="XM_003884586.1"/>
</dbReference>
<evidence type="ECO:0000313" key="10">
    <source>
        <dbReference type="EMBL" id="CEL69319.1"/>
    </source>
</evidence>
<organism evidence="9 11">
    <name type="scientific">Neospora caninum (strain Liverpool)</name>
    <dbReference type="NCBI Taxonomy" id="572307"/>
    <lineage>
        <taxon>Eukaryota</taxon>
        <taxon>Sar</taxon>
        <taxon>Alveolata</taxon>
        <taxon>Apicomplexa</taxon>
        <taxon>Conoidasida</taxon>
        <taxon>Coccidia</taxon>
        <taxon>Eucoccidiorida</taxon>
        <taxon>Eimeriorina</taxon>
        <taxon>Sarcocystidae</taxon>
        <taxon>Neospora</taxon>
    </lineage>
</organism>
<dbReference type="InParanoid" id="F0VKK4"/>
<dbReference type="Pfam" id="PF00111">
    <property type="entry name" value="Fer2"/>
    <property type="match status" value="1"/>
</dbReference>
<reference evidence="9" key="1">
    <citation type="submission" date="2011-02" db="EMBL/GenBank/DDBJ databases">
        <authorList>
            <person name="Aslett M."/>
        </authorList>
    </citation>
    <scope>NUCLEOTIDE SEQUENCE</scope>
    <source>
        <strain evidence="9">Liverpool</strain>
    </source>
</reference>
<dbReference type="VEuPathDB" id="ToxoDB:NCLIV_050330"/>
<dbReference type="GeneID" id="13442536"/>
<keyword evidence="4" id="KW-0408">Iron</keyword>
<dbReference type="InterPro" id="IPR001055">
    <property type="entry name" value="Adrenodoxin-like"/>
</dbReference>
<dbReference type="PROSITE" id="PS51085">
    <property type="entry name" value="2FE2S_FER_2"/>
    <property type="match status" value="1"/>
</dbReference>
<keyword evidence="5" id="KW-0411">Iron-sulfur</keyword>
<dbReference type="PANTHER" id="PTHR23426:SF65">
    <property type="entry name" value="FERREDOXIN-2, MITOCHONDRIAL"/>
    <property type="match status" value="1"/>
</dbReference>
<name>F0VKK4_NEOCL</name>
<dbReference type="eggNOG" id="KOG3309">
    <property type="taxonomic scope" value="Eukaryota"/>
</dbReference>
<dbReference type="AlphaFoldDB" id="F0VKK4"/>
<proteinExistence type="inferred from homology"/>
<sequence>MKGRGQLHSFLVNSAPLADSHACPRALTAAIGHHRHAVAALRPSAGPLVQSSFSFLSRSRFHSSSSCSSKTTPRWLSVQPVNPRISSGTTGAAFLSFPPSGSSHVSSRIASLLSSSFSPLAAPSRSLVVSLPPSLAKIASLSAETQSSARAVASFPRRRFWFSARDTQEKQTNREQNATDSQREGAADGAGRAQEKDEMSADGAKEPRTQGAPVVTFTSADGQTKLRCAYRPGQTVLMVAFENDVGIEGACGGQCACSTCHVILSKADFAKFPEADDDEQDMLDLAVHTTDTSRLGCRLKLDEDHNGLELQLPVATVNQMYR</sequence>
<dbReference type="InterPro" id="IPR001041">
    <property type="entry name" value="2Fe-2S_ferredoxin-type"/>
</dbReference>
<evidence type="ECO:0000256" key="6">
    <source>
        <dbReference type="ARBA" id="ARBA00034078"/>
    </source>
</evidence>
<dbReference type="GO" id="GO:0046872">
    <property type="term" value="F:metal ion binding"/>
    <property type="evidence" value="ECO:0007669"/>
    <property type="project" value="UniProtKB-KW"/>
</dbReference>
<dbReference type="EMBL" id="FR823391">
    <property type="protein sequence ID" value="CBZ54605.1"/>
    <property type="molecule type" value="Genomic_DNA"/>
</dbReference>
<evidence type="ECO:0000256" key="3">
    <source>
        <dbReference type="ARBA" id="ARBA00022723"/>
    </source>
</evidence>
<accession>F0VKK4</accession>
<comment type="similarity">
    <text evidence="1">Belongs to the adrenodoxin/putidaredoxin family.</text>
</comment>
<dbReference type="SUPFAM" id="SSF54292">
    <property type="entry name" value="2Fe-2S ferredoxin-like"/>
    <property type="match status" value="1"/>
</dbReference>
<keyword evidence="3" id="KW-0479">Metal-binding</keyword>
<evidence type="ECO:0000256" key="2">
    <source>
        <dbReference type="ARBA" id="ARBA00022714"/>
    </source>
</evidence>
<dbReference type="InterPro" id="IPR036010">
    <property type="entry name" value="2Fe-2S_ferredoxin-like_sf"/>
</dbReference>
<dbReference type="PROSITE" id="PS00814">
    <property type="entry name" value="ADX"/>
    <property type="match status" value="1"/>
</dbReference>
<feature type="region of interest" description="Disordered" evidence="7">
    <location>
        <begin position="163"/>
        <end position="212"/>
    </location>
</feature>
<dbReference type="InterPro" id="IPR018298">
    <property type="entry name" value="Adrenodoxin_Fe-S_BS"/>
</dbReference>
<reference evidence="10" key="4">
    <citation type="journal article" date="2015" name="PLoS ONE">
        <title>Comprehensive Evaluation of Toxoplasma gondii VEG and Neospora caninum LIV Genomes with Tachyzoite Stage Transcriptome and Proteome Defines Novel Transcript Features.</title>
        <authorList>
            <person name="Ramaprasad A."/>
            <person name="Mourier T."/>
            <person name="Naeem R."/>
            <person name="Malas T.B."/>
            <person name="Moussa E."/>
            <person name="Panigrahi A."/>
            <person name="Vermont S.J."/>
            <person name="Otto T.D."/>
            <person name="Wastling J."/>
            <person name="Pain A."/>
        </authorList>
    </citation>
    <scope>NUCLEOTIDE SEQUENCE</scope>
    <source>
        <strain evidence="10">Liverpool</strain>
    </source>
</reference>
<keyword evidence="11" id="KW-1185">Reference proteome</keyword>
<dbReference type="GO" id="GO:0005739">
    <property type="term" value="C:mitochondrion"/>
    <property type="evidence" value="ECO:0007669"/>
    <property type="project" value="TreeGrafter"/>
</dbReference>
<dbReference type="CDD" id="cd00207">
    <property type="entry name" value="fer2"/>
    <property type="match status" value="1"/>
</dbReference>
<dbReference type="Gene3D" id="3.10.20.30">
    <property type="match status" value="1"/>
</dbReference>
<dbReference type="OrthoDB" id="268593at2759"/>
<dbReference type="InterPro" id="IPR012675">
    <property type="entry name" value="Beta-grasp_dom_sf"/>
</dbReference>
<evidence type="ECO:0000256" key="1">
    <source>
        <dbReference type="ARBA" id="ARBA00010914"/>
    </source>
</evidence>
<evidence type="ECO:0000313" key="11">
    <source>
        <dbReference type="Proteomes" id="UP000007494"/>
    </source>
</evidence>
<dbReference type="PRINTS" id="PR00355">
    <property type="entry name" value="ADRENODOXIN"/>
</dbReference>
<dbReference type="PANTHER" id="PTHR23426">
    <property type="entry name" value="FERREDOXIN/ADRENODOXIN"/>
    <property type="match status" value="1"/>
</dbReference>
<reference evidence="11" key="3">
    <citation type="journal article" date="2012" name="PLoS Pathog.">
        <title>Comparative genomics of the apicomplexan parasites Toxoplasma gondii and Neospora caninum: Coccidia differing in host range and transmission strategy.</title>
        <authorList>
            <person name="Reid A.J."/>
            <person name="Vermont S.J."/>
            <person name="Cotton J.A."/>
            <person name="Harris D."/>
            <person name="Hill-Cawthorne G.A."/>
            <person name="Konen-Waisman S."/>
            <person name="Latham S.M."/>
            <person name="Mourier T."/>
            <person name="Norton R."/>
            <person name="Quail M.A."/>
            <person name="Sanders M."/>
            <person name="Shanmugam D."/>
            <person name="Sohal A."/>
            <person name="Wasmuth J.D."/>
            <person name="Brunk B."/>
            <person name="Grigg M.E."/>
            <person name="Howard J.C."/>
            <person name="Parkinson J."/>
            <person name="Roos D.S."/>
            <person name="Trees A.J."/>
            <person name="Berriman M."/>
            <person name="Pain A."/>
            <person name="Wastling J.M."/>
        </authorList>
    </citation>
    <scope>NUCLEOTIDE SEQUENCE [LARGE SCALE GENOMIC DNA]</scope>
    <source>
        <strain evidence="11">Liverpool</strain>
    </source>
</reference>
<evidence type="ECO:0000256" key="7">
    <source>
        <dbReference type="SAM" id="MobiDB-lite"/>
    </source>
</evidence>
<dbReference type="GO" id="GO:0140647">
    <property type="term" value="P:P450-containing electron transport chain"/>
    <property type="evidence" value="ECO:0007669"/>
    <property type="project" value="InterPro"/>
</dbReference>
<evidence type="ECO:0000256" key="4">
    <source>
        <dbReference type="ARBA" id="ARBA00023004"/>
    </source>
</evidence>
<feature type="domain" description="2Fe-2S ferredoxin-type" evidence="8">
    <location>
        <begin position="213"/>
        <end position="316"/>
    </location>
</feature>
<dbReference type="OMA" id="ATVNQMY"/>